<reference evidence="1 2" key="1">
    <citation type="submission" date="2019-01" db="EMBL/GenBank/DDBJ databases">
        <title>Sinorhodobacter populi sp. nov. isolated from the symptomatic bark tissue of Populus euramericana canker.</title>
        <authorList>
            <person name="Xu G."/>
        </authorList>
    </citation>
    <scope>NUCLEOTIDE SEQUENCE [LARGE SCALE GENOMIC DNA]</scope>
    <source>
        <strain evidence="1 2">CCTCC AB2012026</strain>
    </source>
</reference>
<dbReference type="InterPro" id="IPR021508">
    <property type="entry name" value="Gp17-like"/>
</dbReference>
<dbReference type="OrthoDB" id="7630456at2"/>
<organism evidence="1 2">
    <name type="scientific">Paenirhodobacter ferrireducens</name>
    <dbReference type="NCBI Taxonomy" id="1215032"/>
    <lineage>
        <taxon>Bacteria</taxon>
        <taxon>Pseudomonadati</taxon>
        <taxon>Pseudomonadota</taxon>
        <taxon>Alphaproteobacteria</taxon>
        <taxon>Rhodobacterales</taxon>
        <taxon>Rhodobacter group</taxon>
        <taxon>Paenirhodobacter</taxon>
    </lineage>
</organism>
<accession>A0A443L712</accession>
<gene>
    <name evidence="1" type="ORF">EOW65_17735</name>
</gene>
<sequence>MSADLELQKAIRAALVADGGVTALVPASKILDMNAAPAPNPSIILGESQVIDNGSSLAGDHEQIVHTLHIWKEEASLVGVKGIASAIRGALAGRLSLPAPYHVAGQKVASARFLRDPDGVTSHGVVTLEVLISGDAP</sequence>
<dbReference type="RefSeq" id="WP_128151695.1">
    <property type="nucleotide sequence ID" value="NZ_SAVB01000027.1"/>
</dbReference>
<comment type="caution">
    <text evidence="1">The sequence shown here is derived from an EMBL/GenBank/DDBJ whole genome shotgun (WGS) entry which is preliminary data.</text>
</comment>
<name>A0A443L712_9RHOB</name>
<dbReference type="AlphaFoldDB" id="A0A443L712"/>
<dbReference type="Gene3D" id="3.30.2000.30">
    <property type="match status" value="1"/>
</dbReference>
<keyword evidence="2" id="KW-1185">Reference proteome</keyword>
<dbReference type="InterPro" id="IPR053745">
    <property type="entry name" value="Viral_Tail_Comp_sf"/>
</dbReference>
<dbReference type="Proteomes" id="UP000286594">
    <property type="component" value="Unassembled WGS sequence"/>
</dbReference>
<protein>
    <submittedName>
        <fullName evidence="1">DUF3168 domain-containing protein</fullName>
    </submittedName>
</protein>
<evidence type="ECO:0000313" key="2">
    <source>
        <dbReference type="Proteomes" id="UP000286594"/>
    </source>
</evidence>
<dbReference type="EMBL" id="SAVB01000027">
    <property type="protein sequence ID" value="RWR44986.1"/>
    <property type="molecule type" value="Genomic_DNA"/>
</dbReference>
<dbReference type="Pfam" id="PF11367">
    <property type="entry name" value="Tail_completion_gp17"/>
    <property type="match status" value="1"/>
</dbReference>
<evidence type="ECO:0000313" key="1">
    <source>
        <dbReference type="EMBL" id="RWR44986.1"/>
    </source>
</evidence>
<proteinExistence type="predicted"/>